<evidence type="ECO:0000256" key="2">
    <source>
        <dbReference type="SAM" id="SignalP"/>
    </source>
</evidence>
<gene>
    <name evidence="3" type="ORF">B0T19DRAFT_399003</name>
</gene>
<dbReference type="Proteomes" id="UP001286456">
    <property type="component" value="Unassembled WGS sequence"/>
</dbReference>
<evidence type="ECO:0008006" key="5">
    <source>
        <dbReference type="Google" id="ProtNLM"/>
    </source>
</evidence>
<keyword evidence="4" id="KW-1185">Reference proteome</keyword>
<dbReference type="AlphaFoldDB" id="A0AAE0IXU5"/>
<evidence type="ECO:0000313" key="4">
    <source>
        <dbReference type="Proteomes" id="UP001286456"/>
    </source>
</evidence>
<name>A0AAE0IXU5_9PEZI</name>
<feature type="signal peptide" evidence="2">
    <location>
        <begin position="1"/>
        <end position="24"/>
    </location>
</feature>
<proteinExistence type="predicted"/>
<keyword evidence="2" id="KW-0732">Signal</keyword>
<reference evidence="3" key="1">
    <citation type="journal article" date="2023" name="Mol. Phylogenet. Evol.">
        <title>Genome-scale phylogeny and comparative genomics of the fungal order Sordariales.</title>
        <authorList>
            <person name="Hensen N."/>
            <person name="Bonometti L."/>
            <person name="Westerberg I."/>
            <person name="Brannstrom I.O."/>
            <person name="Guillou S."/>
            <person name="Cros-Aarteil S."/>
            <person name="Calhoun S."/>
            <person name="Haridas S."/>
            <person name="Kuo A."/>
            <person name="Mondo S."/>
            <person name="Pangilinan J."/>
            <person name="Riley R."/>
            <person name="LaButti K."/>
            <person name="Andreopoulos B."/>
            <person name="Lipzen A."/>
            <person name="Chen C."/>
            <person name="Yan M."/>
            <person name="Daum C."/>
            <person name="Ng V."/>
            <person name="Clum A."/>
            <person name="Steindorff A."/>
            <person name="Ohm R.A."/>
            <person name="Martin F."/>
            <person name="Silar P."/>
            <person name="Natvig D.O."/>
            <person name="Lalanne C."/>
            <person name="Gautier V."/>
            <person name="Ament-Velasquez S.L."/>
            <person name="Kruys A."/>
            <person name="Hutchinson M.I."/>
            <person name="Powell A.J."/>
            <person name="Barry K."/>
            <person name="Miller A.N."/>
            <person name="Grigoriev I.V."/>
            <person name="Debuchy R."/>
            <person name="Gladieux P."/>
            <person name="Hiltunen Thoren M."/>
            <person name="Johannesson H."/>
        </authorList>
    </citation>
    <scope>NUCLEOTIDE SEQUENCE</scope>
    <source>
        <strain evidence="3">SMH4131-1</strain>
    </source>
</reference>
<protein>
    <recommendedName>
        <fullName evidence="5">Secreted protein</fullName>
    </recommendedName>
</protein>
<dbReference type="EMBL" id="JAUEPO010000002">
    <property type="protein sequence ID" value="KAK3333308.1"/>
    <property type="molecule type" value="Genomic_DNA"/>
</dbReference>
<feature type="region of interest" description="Disordered" evidence="1">
    <location>
        <begin position="152"/>
        <end position="200"/>
    </location>
</feature>
<sequence>MERHVTSWSPRWAALFYLASTASALSLKNFQLITSPDVSIGCILAYNAQIPICSPTDFTRGNSCSTGCVNSLTALQTTLQSVCESAMSFRLPDAKLKPELNVVKNHTYHRRRPINHVNHVNSELNYYDNDTDTDTVTDAGVYPFIQPRLAIGNPSTNFRQPGSASINGAGIHSRRRPNTDNRGATVRHGGGSTSRSRRSL</sequence>
<organism evidence="3 4">
    <name type="scientific">Cercophora scortea</name>
    <dbReference type="NCBI Taxonomy" id="314031"/>
    <lineage>
        <taxon>Eukaryota</taxon>
        <taxon>Fungi</taxon>
        <taxon>Dikarya</taxon>
        <taxon>Ascomycota</taxon>
        <taxon>Pezizomycotina</taxon>
        <taxon>Sordariomycetes</taxon>
        <taxon>Sordariomycetidae</taxon>
        <taxon>Sordariales</taxon>
        <taxon>Lasiosphaeriaceae</taxon>
        <taxon>Cercophora</taxon>
    </lineage>
</organism>
<comment type="caution">
    <text evidence="3">The sequence shown here is derived from an EMBL/GenBank/DDBJ whole genome shotgun (WGS) entry which is preliminary data.</text>
</comment>
<accession>A0AAE0IXU5</accession>
<evidence type="ECO:0000256" key="1">
    <source>
        <dbReference type="SAM" id="MobiDB-lite"/>
    </source>
</evidence>
<reference evidence="3" key="2">
    <citation type="submission" date="2023-06" db="EMBL/GenBank/DDBJ databases">
        <authorList>
            <consortium name="Lawrence Berkeley National Laboratory"/>
            <person name="Haridas S."/>
            <person name="Hensen N."/>
            <person name="Bonometti L."/>
            <person name="Westerberg I."/>
            <person name="Brannstrom I.O."/>
            <person name="Guillou S."/>
            <person name="Cros-Aarteil S."/>
            <person name="Calhoun S."/>
            <person name="Kuo A."/>
            <person name="Mondo S."/>
            <person name="Pangilinan J."/>
            <person name="Riley R."/>
            <person name="Labutti K."/>
            <person name="Andreopoulos B."/>
            <person name="Lipzen A."/>
            <person name="Chen C."/>
            <person name="Yanf M."/>
            <person name="Daum C."/>
            <person name="Ng V."/>
            <person name="Clum A."/>
            <person name="Steindorff A."/>
            <person name="Ohm R."/>
            <person name="Martin F."/>
            <person name="Silar P."/>
            <person name="Natvig D."/>
            <person name="Lalanne C."/>
            <person name="Gautier V."/>
            <person name="Ament-Velasquez S.L."/>
            <person name="Kruys A."/>
            <person name="Hutchinson M.I."/>
            <person name="Powell A.J."/>
            <person name="Barry K."/>
            <person name="Miller A.N."/>
            <person name="Grigoriev I.V."/>
            <person name="Debuchy R."/>
            <person name="Gladieux P."/>
            <person name="Thoren M.H."/>
            <person name="Johannesson H."/>
        </authorList>
    </citation>
    <scope>NUCLEOTIDE SEQUENCE</scope>
    <source>
        <strain evidence="3">SMH4131-1</strain>
    </source>
</reference>
<evidence type="ECO:0000313" key="3">
    <source>
        <dbReference type="EMBL" id="KAK3333308.1"/>
    </source>
</evidence>
<feature type="chain" id="PRO_5042006768" description="Secreted protein" evidence="2">
    <location>
        <begin position="25"/>
        <end position="200"/>
    </location>
</feature>
<feature type="compositionally biased region" description="Polar residues" evidence="1">
    <location>
        <begin position="153"/>
        <end position="166"/>
    </location>
</feature>